<reference evidence="2 3" key="1">
    <citation type="submission" date="2021-04" db="EMBL/GenBank/DDBJ databases">
        <authorList>
            <person name="De Guttry C."/>
            <person name="Zahm M."/>
            <person name="Klopp C."/>
            <person name="Cabau C."/>
            <person name="Louis A."/>
            <person name="Berthelot C."/>
            <person name="Parey E."/>
            <person name="Roest Crollius H."/>
            <person name="Montfort J."/>
            <person name="Robinson-Rechavi M."/>
            <person name="Bucao C."/>
            <person name="Bouchez O."/>
            <person name="Gislard M."/>
            <person name="Lluch J."/>
            <person name="Milhes M."/>
            <person name="Lampietro C."/>
            <person name="Lopez Roques C."/>
            <person name="Donnadieu C."/>
            <person name="Braasch I."/>
            <person name="Desvignes T."/>
            <person name="Postlethwait J."/>
            <person name="Bobe J."/>
            <person name="Wedekind C."/>
            <person name="Guiguen Y."/>
        </authorList>
    </citation>
    <scope>NUCLEOTIDE SEQUENCE [LARGE SCALE GENOMIC DNA]</scope>
    <source>
        <strain evidence="2">Cs_M1</strain>
        <tissue evidence="2">Blood</tissue>
    </source>
</reference>
<accession>A0AAN8KM01</accession>
<evidence type="ECO:0000313" key="3">
    <source>
        <dbReference type="Proteomes" id="UP001356427"/>
    </source>
</evidence>
<dbReference type="EMBL" id="JAGTTL010000035">
    <property type="protein sequence ID" value="KAK6293993.1"/>
    <property type="molecule type" value="Genomic_DNA"/>
</dbReference>
<dbReference type="Proteomes" id="UP001356427">
    <property type="component" value="Unassembled WGS sequence"/>
</dbReference>
<gene>
    <name evidence="2" type="ORF">J4Q44_G00348230</name>
</gene>
<keyword evidence="3" id="KW-1185">Reference proteome</keyword>
<sequence>MSVDARDRDSSTERWKVSWRWCGGQRPERTKGLGETLQDSSPPLPSLSPARGHHGSGLSDGPSPSWLSHPRDEVFSPRPHPDSRPPFTSSPQSAGRPGLHRSPMFESDSDQHQNPSSDESEKNGMDFYS</sequence>
<evidence type="ECO:0000256" key="1">
    <source>
        <dbReference type="SAM" id="MobiDB-lite"/>
    </source>
</evidence>
<feature type="compositionally biased region" description="Basic and acidic residues" evidence="1">
    <location>
        <begin position="69"/>
        <end position="83"/>
    </location>
</feature>
<organism evidence="2 3">
    <name type="scientific">Coregonus suidteri</name>
    <dbReference type="NCBI Taxonomy" id="861788"/>
    <lineage>
        <taxon>Eukaryota</taxon>
        <taxon>Metazoa</taxon>
        <taxon>Chordata</taxon>
        <taxon>Craniata</taxon>
        <taxon>Vertebrata</taxon>
        <taxon>Euteleostomi</taxon>
        <taxon>Actinopterygii</taxon>
        <taxon>Neopterygii</taxon>
        <taxon>Teleostei</taxon>
        <taxon>Protacanthopterygii</taxon>
        <taxon>Salmoniformes</taxon>
        <taxon>Salmonidae</taxon>
        <taxon>Coregoninae</taxon>
        <taxon>Coregonus</taxon>
    </lineage>
</organism>
<comment type="caution">
    <text evidence="2">The sequence shown here is derived from an EMBL/GenBank/DDBJ whole genome shotgun (WGS) entry which is preliminary data.</text>
</comment>
<dbReference type="AlphaFoldDB" id="A0AAN8KM01"/>
<evidence type="ECO:0000313" key="2">
    <source>
        <dbReference type="EMBL" id="KAK6293993.1"/>
    </source>
</evidence>
<proteinExistence type="predicted"/>
<feature type="compositionally biased region" description="Basic and acidic residues" evidence="1">
    <location>
        <begin position="119"/>
        <end position="129"/>
    </location>
</feature>
<feature type="region of interest" description="Disordered" evidence="1">
    <location>
        <begin position="1"/>
        <end position="129"/>
    </location>
</feature>
<protein>
    <submittedName>
        <fullName evidence="2">Uncharacterized protein</fullName>
    </submittedName>
</protein>
<name>A0AAN8KM01_9TELE</name>
<feature type="compositionally biased region" description="Basic and acidic residues" evidence="1">
    <location>
        <begin position="1"/>
        <end position="16"/>
    </location>
</feature>